<evidence type="ECO:0000256" key="2">
    <source>
        <dbReference type="ARBA" id="ARBA00017703"/>
    </source>
</evidence>
<name>A0A381WEB4_9ZZZZ</name>
<dbReference type="InterPro" id="IPR010372">
    <property type="entry name" value="DNA_pol3_delta_N"/>
</dbReference>
<evidence type="ECO:0000256" key="1">
    <source>
        <dbReference type="ARBA" id="ARBA00012417"/>
    </source>
</evidence>
<gene>
    <name evidence="10" type="ORF">METZ01_LOCUS103656</name>
</gene>
<keyword evidence="6" id="KW-0239">DNA-directed DNA polymerase</keyword>
<dbReference type="AlphaFoldDB" id="A0A381WEB4"/>
<dbReference type="EC" id="2.7.7.7" evidence="1"/>
<evidence type="ECO:0000256" key="8">
    <source>
        <dbReference type="ARBA" id="ARBA00049244"/>
    </source>
</evidence>
<evidence type="ECO:0000313" key="10">
    <source>
        <dbReference type="EMBL" id="SVA50802.1"/>
    </source>
</evidence>
<comment type="catalytic activity">
    <reaction evidence="8">
        <text>DNA(n) + a 2'-deoxyribonucleoside 5'-triphosphate = DNA(n+1) + diphosphate</text>
        <dbReference type="Rhea" id="RHEA:22508"/>
        <dbReference type="Rhea" id="RHEA-COMP:17339"/>
        <dbReference type="Rhea" id="RHEA-COMP:17340"/>
        <dbReference type="ChEBI" id="CHEBI:33019"/>
        <dbReference type="ChEBI" id="CHEBI:61560"/>
        <dbReference type="ChEBI" id="CHEBI:173112"/>
        <dbReference type="EC" id="2.7.7.7"/>
    </reaction>
</comment>
<evidence type="ECO:0000256" key="7">
    <source>
        <dbReference type="ARBA" id="ARBA00034754"/>
    </source>
</evidence>
<proteinExistence type="inferred from homology"/>
<protein>
    <recommendedName>
        <fullName evidence="2">DNA polymerase III subunit delta</fullName>
        <ecNumber evidence="1">2.7.7.7</ecNumber>
    </recommendedName>
</protein>
<evidence type="ECO:0000256" key="6">
    <source>
        <dbReference type="ARBA" id="ARBA00022932"/>
    </source>
</evidence>
<dbReference type="SUPFAM" id="SSF48019">
    <property type="entry name" value="post-AAA+ oligomerization domain-like"/>
    <property type="match status" value="1"/>
</dbReference>
<dbReference type="GO" id="GO:0003677">
    <property type="term" value="F:DNA binding"/>
    <property type="evidence" value="ECO:0007669"/>
    <property type="project" value="InterPro"/>
</dbReference>
<dbReference type="InterPro" id="IPR027417">
    <property type="entry name" value="P-loop_NTPase"/>
</dbReference>
<dbReference type="GO" id="GO:0009360">
    <property type="term" value="C:DNA polymerase III complex"/>
    <property type="evidence" value="ECO:0007669"/>
    <property type="project" value="InterPro"/>
</dbReference>
<dbReference type="GO" id="GO:0003887">
    <property type="term" value="F:DNA-directed DNA polymerase activity"/>
    <property type="evidence" value="ECO:0007669"/>
    <property type="project" value="UniProtKB-KW"/>
</dbReference>
<dbReference type="CDD" id="cd18138">
    <property type="entry name" value="HLD_clamp_pol_III_delta"/>
    <property type="match status" value="1"/>
</dbReference>
<dbReference type="InterPro" id="IPR005790">
    <property type="entry name" value="DNA_polIII_delta"/>
</dbReference>
<evidence type="ECO:0000256" key="4">
    <source>
        <dbReference type="ARBA" id="ARBA00022695"/>
    </source>
</evidence>
<dbReference type="GO" id="GO:0006261">
    <property type="term" value="P:DNA-templated DNA replication"/>
    <property type="evidence" value="ECO:0007669"/>
    <property type="project" value="TreeGrafter"/>
</dbReference>
<comment type="similarity">
    <text evidence="7">Belongs to the DNA polymerase HolA subunit family.</text>
</comment>
<dbReference type="PANTHER" id="PTHR34388:SF1">
    <property type="entry name" value="DNA POLYMERASE III SUBUNIT DELTA"/>
    <property type="match status" value="1"/>
</dbReference>
<organism evidence="10">
    <name type="scientific">marine metagenome</name>
    <dbReference type="NCBI Taxonomy" id="408172"/>
    <lineage>
        <taxon>unclassified sequences</taxon>
        <taxon>metagenomes</taxon>
        <taxon>ecological metagenomes</taxon>
    </lineage>
</organism>
<dbReference type="Pfam" id="PF06144">
    <property type="entry name" value="DNA_pol3_delta"/>
    <property type="match status" value="1"/>
</dbReference>
<keyword evidence="5" id="KW-0235">DNA replication</keyword>
<evidence type="ECO:0000256" key="5">
    <source>
        <dbReference type="ARBA" id="ARBA00022705"/>
    </source>
</evidence>
<dbReference type="Gene3D" id="3.40.50.300">
    <property type="entry name" value="P-loop containing nucleotide triphosphate hydrolases"/>
    <property type="match status" value="1"/>
</dbReference>
<dbReference type="NCBIfam" id="TIGR01128">
    <property type="entry name" value="holA"/>
    <property type="match status" value="1"/>
</dbReference>
<reference evidence="10" key="1">
    <citation type="submission" date="2018-05" db="EMBL/GenBank/DDBJ databases">
        <authorList>
            <person name="Lanie J.A."/>
            <person name="Ng W.-L."/>
            <person name="Kazmierczak K.M."/>
            <person name="Andrzejewski T.M."/>
            <person name="Davidsen T.M."/>
            <person name="Wayne K.J."/>
            <person name="Tettelin H."/>
            <person name="Glass J.I."/>
            <person name="Rusch D."/>
            <person name="Podicherti R."/>
            <person name="Tsui H.-C.T."/>
            <person name="Winkler M.E."/>
        </authorList>
    </citation>
    <scope>NUCLEOTIDE SEQUENCE</scope>
</reference>
<dbReference type="Gene3D" id="1.10.8.60">
    <property type="match status" value="1"/>
</dbReference>
<accession>A0A381WEB4</accession>
<evidence type="ECO:0000259" key="9">
    <source>
        <dbReference type="Pfam" id="PF06144"/>
    </source>
</evidence>
<feature type="domain" description="DNA polymerase III delta N-terminal" evidence="9">
    <location>
        <begin position="22"/>
        <end position="85"/>
    </location>
</feature>
<dbReference type="PANTHER" id="PTHR34388">
    <property type="entry name" value="DNA POLYMERASE III SUBUNIT DELTA"/>
    <property type="match status" value="1"/>
</dbReference>
<keyword evidence="3" id="KW-0808">Transferase</keyword>
<evidence type="ECO:0000256" key="3">
    <source>
        <dbReference type="ARBA" id="ARBA00022679"/>
    </source>
</evidence>
<dbReference type="Gene3D" id="1.20.272.10">
    <property type="match status" value="1"/>
</dbReference>
<dbReference type="EMBL" id="UINC01011520">
    <property type="protein sequence ID" value="SVA50802.1"/>
    <property type="molecule type" value="Genomic_DNA"/>
</dbReference>
<sequence>MEKETHLITDKYDWSFLKHGEESKDLFGSKKVIVVKLLENGPGREGAKILKEYSSNIHKENILIVSAEGLDYKSRSSAWAKALDSVGITITIDPITSENLPSWIQKIGMEFKVKISKELAYFLAEKTEGNLLSSFQEIKKLALIYKEKDITLEDIAHEVSNSSRFTIFDFSNSFISLNKKRMFQILESLKDEGTPEALILWALSKEIKNLSQTIQQGSTKGIWGSKKYIYTLKKASEKISTKRLLRSLKKLAIIDASIKGRENQKPWTAIRDFCLNF</sequence>
<dbReference type="SUPFAM" id="SSF52540">
    <property type="entry name" value="P-loop containing nucleoside triphosphate hydrolases"/>
    <property type="match status" value="1"/>
</dbReference>
<dbReference type="InterPro" id="IPR008921">
    <property type="entry name" value="DNA_pol3_clamp-load_cplx_C"/>
</dbReference>
<keyword evidence="4" id="KW-0548">Nucleotidyltransferase</keyword>